<dbReference type="GO" id="GO:0003923">
    <property type="term" value="F:GPI-anchor transamidase activity"/>
    <property type="evidence" value="ECO:0007669"/>
    <property type="project" value="InterPro"/>
</dbReference>
<dbReference type="GeneID" id="34618154"/>
<comment type="similarity">
    <text evidence="2">Belongs to the peptidase C13 family.</text>
</comment>
<protein>
    <submittedName>
        <fullName evidence="7">Uncharacterized protein LOC34618154</fullName>
    </submittedName>
</protein>
<name>A0A6P5WDP0_9EIME</name>
<dbReference type="Gene3D" id="3.40.50.1460">
    <property type="match status" value="1"/>
</dbReference>
<dbReference type="GO" id="GO:0042765">
    <property type="term" value="C:GPI-anchor transamidase complex"/>
    <property type="evidence" value="ECO:0007669"/>
    <property type="project" value="InterPro"/>
</dbReference>
<evidence type="ECO:0000256" key="3">
    <source>
        <dbReference type="ARBA" id="ARBA00022502"/>
    </source>
</evidence>
<dbReference type="PANTHER" id="PTHR48067">
    <property type="entry name" value="GPI-ANCHOR TRANSAMIDASE"/>
    <property type="match status" value="1"/>
</dbReference>
<evidence type="ECO:0000256" key="1">
    <source>
        <dbReference type="ARBA" id="ARBA00004687"/>
    </source>
</evidence>
<dbReference type="PANTHER" id="PTHR48067:SF1">
    <property type="entry name" value="GPI-ANCHOR TRANSAMIDASE"/>
    <property type="match status" value="1"/>
</dbReference>
<proteinExistence type="inferred from homology"/>
<feature type="transmembrane region" description="Helical" evidence="5">
    <location>
        <begin position="544"/>
        <end position="568"/>
    </location>
</feature>
<dbReference type="AlphaFoldDB" id="A0A6P5WDP0"/>
<evidence type="ECO:0000313" key="6">
    <source>
        <dbReference type="Proteomes" id="UP000515125"/>
    </source>
</evidence>
<dbReference type="GO" id="GO:0006506">
    <property type="term" value="P:GPI anchor biosynthetic process"/>
    <property type="evidence" value="ECO:0007669"/>
    <property type="project" value="UniProtKB-UniPathway"/>
</dbReference>
<comment type="pathway">
    <text evidence="1">Glycolipid biosynthesis; glycosylphosphatidylinositol-anchor biosynthesis.</text>
</comment>
<dbReference type="InterPro" id="IPR001096">
    <property type="entry name" value="Peptidase_C13"/>
</dbReference>
<sequence>MLGGLSSLPRSNREGSICSADAGAAEQFCLAALLADVTTTPVFTQVVSLESVPRQWALRWGPLRGPSAESPRIGAAAQSRMCRLEAPTGAAHQEEQQWLARNSTYLSALTALRASSLSSLHAVVVSTSRHWQNYRHAANALSFYSILKQQGLRDSNIVLMLAGADGPCTARNPFPAGVYRHPSRKHNLFGGHNICAEKLKRRIQQRIEKQHQDQEGPQEQHQDLHAEIFSSRSFSKCAAGALGWEGAEVDYGGDDVTVAALLGVLTGMQPPQTPRKRRLHSDQESGVIVFLSGHGGDPFLKFSDWEVLQQQQLSDAVAIMASLGRFKRMLLIAETCQAATLLAGVQTPGVLRISSSLKGESSYSYGGDFLMGASLIDRWTHSVNNFLYKQANADFAAVAASAFSTENDVCTNSSECSGNSSSEYIGRMGVGRLLPPVSSLLESLEPSFLMSHCGVEEERVPGVRLPSLTEHPLEDFFSERKKPYAFNFRYPLAPAGGSQAAEAQIGAARPLALWSSDAIRFMPLLNALTRQQQMREQQPQQLQLFGAVSLWTAPVGVALAGIVCLATASLL</sequence>
<evidence type="ECO:0000256" key="2">
    <source>
        <dbReference type="ARBA" id="ARBA00009941"/>
    </source>
</evidence>
<dbReference type="OrthoDB" id="354759at2759"/>
<dbReference type="InterPro" id="IPR028361">
    <property type="entry name" value="GPI_transamidase"/>
</dbReference>
<dbReference type="UniPathway" id="UPA00196"/>
<dbReference type="Proteomes" id="UP000515125">
    <property type="component" value="Unplaced"/>
</dbReference>
<dbReference type="Pfam" id="PF01650">
    <property type="entry name" value="Peptidase_C13"/>
    <property type="match status" value="2"/>
</dbReference>
<dbReference type="RefSeq" id="XP_022590723.2">
    <property type="nucleotide sequence ID" value="XM_022731493.2"/>
</dbReference>
<accession>A0A6P5WDP0</accession>
<keyword evidence="5" id="KW-0472">Membrane</keyword>
<keyword evidence="4" id="KW-0732">Signal</keyword>
<reference evidence="7" key="1">
    <citation type="submission" date="2025-08" db="UniProtKB">
        <authorList>
            <consortium name="RefSeq"/>
        </authorList>
    </citation>
    <scope>IDENTIFICATION</scope>
</reference>
<gene>
    <name evidence="7" type="primary">LOC34618154</name>
</gene>
<evidence type="ECO:0000313" key="7">
    <source>
        <dbReference type="RefSeq" id="XP_022590723.2"/>
    </source>
</evidence>
<keyword evidence="3" id="KW-0337">GPI-anchor biosynthesis</keyword>
<dbReference type="GO" id="GO:0016255">
    <property type="term" value="P:attachment of GPI anchor to protein"/>
    <property type="evidence" value="ECO:0007669"/>
    <property type="project" value="InterPro"/>
</dbReference>
<keyword evidence="5" id="KW-0812">Transmembrane</keyword>
<evidence type="ECO:0000256" key="4">
    <source>
        <dbReference type="ARBA" id="ARBA00022729"/>
    </source>
</evidence>
<organism evidence="6 7">
    <name type="scientific">Cyclospora cayetanensis</name>
    <dbReference type="NCBI Taxonomy" id="88456"/>
    <lineage>
        <taxon>Eukaryota</taxon>
        <taxon>Sar</taxon>
        <taxon>Alveolata</taxon>
        <taxon>Apicomplexa</taxon>
        <taxon>Conoidasida</taxon>
        <taxon>Coccidia</taxon>
        <taxon>Eucoccidiorida</taxon>
        <taxon>Eimeriorina</taxon>
        <taxon>Eimeriidae</taxon>
        <taxon>Cyclospora</taxon>
    </lineage>
</organism>
<evidence type="ECO:0000256" key="5">
    <source>
        <dbReference type="SAM" id="Phobius"/>
    </source>
</evidence>
<keyword evidence="6" id="KW-1185">Reference proteome</keyword>
<keyword evidence="5" id="KW-1133">Transmembrane helix</keyword>
<dbReference type="GO" id="GO:0006508">
    <property type="term" value="P:proteolysis"/>
    <property type="evidence" value="ECO:0007669"/>
    <property type="project" value="InterPro"/>
</dbReference>